<organism evidence="1 2">
    <name type="scientific">Polarella glacialis</name>
    <name type="common">Dinoflagellate</name>
    <dbReference type="NCBI Taxonomy" id="89957"/>
    <lineage>
        <taxon>Eukaryota</taxon>
        <taxon>Sar</taxon>
        <taxon>Alveolata</taxon>
        <taxon>Dinophyceae</taxon>
        <taxon>Suessiales</taxon>
        <taxon>Suessiaceae</taxon>
        <taxon>Polarella</taxon>
    </lineage>
</organism>
<dbReference type="Proteomes" id="UP000654075">
    <property type="component" value="Unassembled WGS sequence"/>
</dbReference>
<dbReference type="EMBL" id="CAJNNV010032171">
    <property type="protein sequence ID" value="CAE8639172.1"/>
    <property type="molecule type" value="Genomic_DNA"/>
</dbReference>
<feature type="non-terminal residue" evidence="1">
    <location>
        <position position="1"/>
    </location>
</feature>
<dbReference type="AlphaFoldDB" id="A0A813HLR1"/>
<evidence type="ECO:0000313" key="1">
    <source>
        <dbReference type="EMBL" id="CAE8639172.1"/>
    </source>
</evidence>
<proteinExistence type="predicted"/>
<name>A0A813HLR1_POLGL</name>
<evidence type="ECO:0000313" key="2">
    <source>
        <dbReference type="Proteomes" id="UP000654075"/>
    </source>
</evidence>
<protein>
    <submittedName>
        <fullName evidence="1">Uncharacterized protein</fullName>
    </submittedName>
</protein>
<keyword evidence="2" id="KW-1185">Reference proteome</keyword>
<gene>
    <name evidence="1" type="ORF">PGLA1383_LOCUS54220</name>
</gene>
<sequence length="154" mass="16437">CAFDGGCGPLATTAARLDAVLSQKPRILHWVVDTSTSDGPDQVTVTYRGLSPKVYFDRLPLWSLPDMAAFLRALRARSGTTRRPAAAPALDLDSVCALCPALWWSLSLWAISALAETTTPTTTTTEPPAAARGKKAALRAWPPQPQQLPAAMPV</sequence>
<accession>A0A813HLR1</accession>
<feature type="non-terminal residue" evidence="1">
    <location>
        <position position="154"/>
    </location>
</feature>
<comment type="caution">
    <text evidence="1">The sequence shown here is derived from an EMBL/GenBank/DDBJ whole genome shotgun (WGS) entry which is preliminary data.</text>
</comment>
<reference evidence="1" key="1">
    <citation type="submission" date="2021-02" db="EMBL/GenBank/DDBJ databases">
        <authorList>
            <person name="Dougan E. K."/>
            <person name="Rhodes N."/>
            <person name="Thang M."/>
            <person name="Chan C."/>
        </authorList>
    </citation>
    <scope>NUCLEOTIDE SEQUENCE</scope>
</reference>